<dbReference type="InterPro" id="IPR007213">
    <property type="entry name" value="Ppm1/Ppm2/Tcmp"/>
</dbReference>
<dbReference type="Pfam" id="PF04072">
    <property type="entry name" value="LCM"/>
    <property type="match status" value="1"/>
</dbReference>
<evidence type="ECO:0000256" key="1">
    <source>
        <dbReference type="ARBA" id="ARBA00022603"/>
    </source>
</evidence>
<proteinExistence type="predicted"/>
<dbReference type="AlphaFoldDB" id="A0A2S0MVG3"/>
<dbReference type="SUPFAM" id="SSF53335">
    <property type="entry name" value="S-adenosyl-L-methionine-dependent methyltransferases"/>
    <property type="match status" value="1"/>
</dbReference>
<organism evidence="3 4">
    <name type="scientific">Pukyongiella litopenaei</name>
    <dbReference type="NCBI Taxonomy" id="2605946"/>
    <lineage>
        <taxon>Bacteria</taxon>
        <taxon>Pseudomonadati</taxon>
        <taxon>Pseudomonadota</taxon>
        <taxon>Alphaproteobacteria</taxon>
        <taxon>Rhodobacterales</taxon>
        <taxon>Paracoccaceae</taxon>
        <taxon>Pukyongiella</taxon>
    </lineage>
</organism>
<evidence type="ECO:0000256" key="2">
    <source>
        <dbReference type="ARBA" id="ARBA00022679"/>
    </source>
</evidence>
<dbReference type="GO" id="GO:0008168">
    <property type="term" value="F:methyltransferase activity"/>
    <property type="evidence" value="ECO:0007669"/>
    <property type="project" value="UniProtKB-KW"/>
</dbReference>
<dbReference type="Gene3D" id="3.40.50.150">
    <property type="entry name" value="Vaccinia Virus protein VP39"/>
    <property type="match status" value="1"/>
</dbReference>
<evidence type="ECO:0000313" key="3">
    <source>
        <dbReference type="EMBL" id="AVO39673.1"/>
    </source>
</evidence>
<dbReference type="EMBL" id="CP027665">
    <property type="protein sequence ID" value="AVO39673.1"/>
    <property type="molecule type" value="Genomic_DNA"/>
</dbReference>
<dbReference type="InterPro" id="IPR016874">
    <property type="entry name" value="TcmP-like"/>
</dbReference>
<dbReference type="GO" id="GO:0032259">
    <property type="term" value="P:methylation"/>
    <property type="evidence" value="ECO:0007669"/>
    <property type="project" value="UniProtKB-KW"/>
</dbReference>
<accession>A0A2S0MVG3</accession>
<dbReference type="PIRSF" id="PIRSF028177">
    <property type="entry name" value="Polyketide_synth_Omtfrase_TcmP"/>
    <property type="match status" value="1"/>
</dbReference>
<dbReference type="Proteomes" id="UP000237655">
    <property type="component" value="Chromosome"/>
</dbReference>
<sequence length="278" mass="31600">MEAEMMARIVPDLTGVPETLLWPLRSRAGMSVLEREFFDDPMAVELYNRIDYDFARFGPVTQWAAIRAKYSDALINTYLNRFPEAQVVALGEGIETQFWRVDNGRVRWLCVELPETITLRRQLLPESNRLTELPLSATDPTLGDHIDPSRGLFVTAAGLFMYLTEEDVRELLMRIGEARDGQETEVFFDAMSPRLSRKSLKGWTLENGYVAPRMPFGATRRGVRKLAKSVPGLLVEATPLYVSAYPERSRLFSVLGKVPFLGDYPPTLVHARFPAVEW</sequence>
<dbReference type="InterPro" id="IPR029063">
    <property type="entry name" value="SAM-dependent_MTases_sf"/>
</dbReference>
<keyword evidence="4" id="KW-1185">Reference proteome</keyword>
<name>A0A2S0MVG3_9RHOB</name>
<gene>
    <name evidence="3" type="ORF">C6Y53_06110</name>
</gene>
<keyword evidence="2 3" id="KW-0808">Transferase</keyword>
<reference evidence="4" key="1">
    <citation type="submission" date="2018-03" db="EMBL/GenBank/DDBJ databases">
        <title>Genomic analysis of the strain SH-1 isolated from shrimp intestine.</title>
        <authorList>
            <person name="Kim Y.-S."/>
            <person name="Kim S.-E."/>
            <person name="Kim K.-H."/>
        </authorList>
    </citation>
    <scope>NUCLEOTIDE SEQUENCE [LARGE SCALE GENOMIC DNA]</scope>
    <source>
        <strain evidence="4">SH-1</strain>
    </source>
</reference>
<protein>
    <submittedName>
        <fullName evidence="3">Class I SAM-dependent methyltransferase</fullName>
    </submittedName>
</protein>
<keyword evidence="1 3" id="KW-0489">Methyltransferase</keyword>
<dbReference type="PANTHER" id="PTHR43619:SF2">
    <property type="entry name" value="S-ADENOSYL-L-METHIONINE-DEPENDENT METHYLTRANSFERASES SUPERFAMILY PROTEIN"/>
    <property type="match status" value="1"/>
</dbReference>
<dbReference type="KEGG" id="thas:C6Y53_06110"/>
<dbReference type="PANTHER" id="PTHR43619">
    <property type="entry name" value="S-ADENOSYL-L-METHIONINE-DEPENDENT METHYLTRANSFERASE YKTD-RELATED"/>
    <property type="match status" value="1"/>
</dbReference>
<evidence type="ECO:0000313" key="4">
    <source>
        <dbReference type="Proteomes" id="UP000237655"/>
    </source>
</evidence>